<evidence type="ECO:0000313" key="4">
    <source>
        <dbReference type="EMBL" id="GFH56839.1"/>
    </source>
</evidence>
<dbReference type="AlphaFoldDB" id="A0AAD3HBB1"/>
<proteinExistence type="predicted"/>
<dbReference type="Gene3D" id="1.25.40.10">
    <property type="entry name" value="Tetratricopeptide repeat domain"/>
    <property type="match status" value="2"/>
</dbReference>
<dbReference type="Pfam" id="PF13424">
    <property type="entry name" value="TPR_12"/>
    <property type="match status" value="2"/>
</dbReference>
<dbReference type="EMBL" id="BLLK01000056">
    <property type="protein sequence ID" value="GFH56839.1"/>
    <property type="molecule type" value="Genomic_DNA"/>
</dbReference>
<keyword evidence="2 3" id="KW-0802">TPR repeat</keyword>
<comment type="caution">
    <text evidence="4">The sequence shown here is derived from an EMBL/GenBank/DDBJ whole genome shotgun (WGS) entry which is preliminary data.</text>
</comment>
<dbReference type="SUPFAM" id="SSF48452">
    <property type="entry name" value="TPR-like"/>
    <property type="match status" value="1"/>
</dbReference>
<accession>A0AAD3HBB1</accession>
<dbReference type="PANTHER" id="PTHR45641:SF1">
    <property type="entry name" value="AAA+ ATPASE DOMAIN-CONTAINING PROTEIN"/>
    <property type="match status" value="1"/>
</dbReference>
<dbReference type="Pfam" id="PF13374">
    <property type="entry name" value="TPR_10"/>
    <property type="match status" value="1"/>
</dbReference>
<feature type="repeat" description="TPR" evidence="3">
    <location>
        <begin position="96"/>
        <end position="129"/>
    </location>
</feature>
<dbReference type="PANTHER" id="PTHR45641">
    <property type="entry name" value="TETRATRICOPEPTIDE REPEAT PROTEIN (AFU_ORTHOLOGUE AFUA_6G03870)"/>
    <property type="match status" value="1"/>
</dbReference>
<evidence type="ECO:0000313" key="5">
    <source>
        <dbReference type="Proteomes" id="UP001054902"/>
    </source>
</evidence>
<dbReference type="InterPro" id="IPR011990">
    <property type="entry name" value="TPR-like_helical_dom_sf"/>
</dbReference>
<dbReference type="Proteomes" id="UP001054902">
    <property type="component" value="Unassembled WGS sequence"/>
</dbReference>
<evidence type="ECO:0000256" key="2">
    <source>
        <dbReference type="ARBA" id="ARBA00022803"/>
    </source>
</evidence>
<dbReference type="InterPro" id="IPR019734">
    <property type="entry name" value="TPR_rpt"/>
</dbReference>
<evidence type="ECO:0000256" key="1">
    <source>
        <dbReference type="ARBA" id="ARBA00022737"/>
    </source>
</evidence>
<protein>
    <recommendedName>
        <fullName evidence="6">Kinesin light chain</fullName>
    </recommendedName>
</protein>
<feature type="repeat" description="TPR" evidence="3">
    <location>
        <begin position="138"/>
        <end position="171"/>
    </location>
</feature>
<keyword evidence="5" id="KW-1185">Reference proteome</keyword>
<feature type="repeat" description="TPR" evidence="3">
    <location>
        <begin position="180"/>
        <end position="213"/>
    </location>
</feature>
<sequence length="299" mass="33865">MPPDEKKAFLNAMENSSEGIDQLYSFLAKTRVENAQASVEEDRVRILKLIEEGPGYDTLNHAVNDCLRDWLKQVIVIEVESRERNSSNVQHDLDLARLYSVVAEILFRNGEKDQSLQLFEKALNIHKSVYGEEHESTATTYNSIGVNLKHLERYDEAIEAYSKAALIREKVLGKNSPECASTYNNLGSLYSKMNRYNDGLEQFQKALDIRIHALGKMHADVANSYSNIGGALYQLGRYKEAQIEHKKGLDIKLKLYGEDHPDTAASYENIGLVYKEEGDTKAAIENLEKAYSIRAIQSR</sequence>
<name>A0AAD3HBB1_9STRA</name>
<dbReference type="PROSITE" id="PS50293">
    <property type="entry name" value="TPR_REGION"/>
    <property type="match status" value="1"/>
</dbReference>
<organism evidence="4 5">
    <name type="scientific">Chaetoceros tenuissimus</name>
    <dbReference type="NCBI Taxonomy" id="426638"/>
    <lineage>
        <taxon>Eukaryota</taxon>
        <taxon>Sar</taxon>
        <taxon>Stramenopiles</taxon>
        <taxon>Ochrophyta</taxon>
        <taxon>Bacillariophyta</taxon>
        <taxon>Coscinodiscophyceae</taxon>
        <taxon>Chaetocerotophycidae</taxon>
        <taxon>Chaetocerotales</taxon>
        <taxon>Chaetocerotaceae</taxon>
        <taxon>Chaetoceros</taxon>
    </lineage>
</organism>
<dbReference type="PROSITE" id="PS50005">
    <property type="entry name" value="TPR"/>
    <property type="match status" value="4"/>
</dbReference>
<reference evidence="4 5" key="1">
    <citation type="journal article" date="2021" name="Sci. Rep.">
        <title>The genome of the diatom Chaetoceros tenuissimus carries an ancient integrated fragment of an extant virus.</title>
        <authorList>
            <person name="Hongo Y."/>
            <person name="Kimura K."/>
            <person name="Takaki Y."/>
            <person name="Yoshida Y."/>
            <person name="Baba S."/>
            <person name="Kobayashi G."/>
            <person name="Nagasaki K."/>
            <person name="Hano T."/>
            <person name="Tomaru Y."/>
        </authorList>
    </citation>
    <scope>NUCLEOTIDE SEQUENCE [LARGE SCALE GENOMIC DNA]</scope>
    <source>
        <strain evidence="4 5">NIES-3715</strain>
    </source>
</reference>
<evidence type="ECO:0000256" key="3">
    <source>
        <dbReference type="PROSITE-ProRule" id="PRU00339"/>
    </source>
</evidence>
<evidence type="ECO:0008006" key="6">
    <source>
        <dbReference type="Google" id="ProtNLM"/>
    </source>
</evidence>
<dbReference type="SMART" id="SM00028">
    <property type="entry name" value="TPR"/>
    <property type="match status" value="5"/>
</dbReference>
<feature type="repeat" description="TPR" evidence="3">
    <location>
        <begin position="264"/>
        <end position="297"/>
    </location>
</feature>
<keyword evidence="1" id="KW-0677">Repeat</keyword>
<gene>
    <name evidence="4" type="ORF">CTEN210_13315</name>
</gene>